<dbReference type="PANTHER" id="PTHR30511">
    <property type="entry name" value="ALANINE RACEMASE"/>
    <property type="match status" value="1"/>
</dbReference>
<keyword evidence="2" id="KW-0663">Pyridoxal phosphate</keyword>
<evidence type="ECO:0000256" key="1">
    <source>
        <dbReference type="ARBA" id="ARBA00001933"/>
    </source>
</evidence>
<dbReference type="GO" id="GO:0008784">
    <property type="term" value="F:alanine racemase activity"/>
    <property type="evidence" value="ECO:0007669"/>
    <property type="project" value="UniProtKB-EC"/>
</dbReference>
<dbReference type="InterPro" id="IPR009006">
    <property type="entry name" value="Ala_racemase/Decarboxylase_C"/>
</dbReference>
<dbReference type="Pfam" id="PF01168">
    <property type="entry name" value="Ala_racemase_N"/>
    <property type="match status" value="1"/>
</dbReference>
<dbReference type="EMBL" id="DSEC01000265">
    <property type="protein sequence ID" value="HER43557.1"/>
    <property type="molecule type" value="Genomic_DNA"/>
</dbReference>
<evidence type="ECO:0000256" key="4">
    <source>
        <dbReference type="PIRSR" id="PIRSR600821-52"/>
    </source>
</evidence>
<dbReference type="InterPro" id="IPR029066">
    <property type="entry name" value="PLP-binding_barrel"/>
</dbReference>
<dbReference type="Pfam" id="PF00842">
    <property type="entry name" value="Ala_racemase_C"/>
    <property type="match status" value="1"/>
</dbReference>
<dbReference type="Proteomes" id="UP000886069">
    <property type="component" value="Unassembled WGS sequence"/>
</dbReference>
<accession>A0A7V2AUK7</accession>
<feature type="non-terminal residue" evidence="6">
    <location>
        <position position="1"/>
    </location>
</feature>
<dbReference type="SMART" id="SM01005">
    <property type="entry name" value="Ala_racemase_C"/>
    <property type="match status" value="1"/>
</dbReference>
<dbReference type="Gene3D" id="3.20.20.10">
    <property type="entry name" value="Alanine racemase"/>
    <property type="match status" value="1"/>
</dbReference>
<organism evidence="6">
    <name type="scientific">Eiseniibacteriota bacterium</name>
    <dbReference type="NCBI Taxonomy" id="2212470"/>
    <lineage>
        <taxon>Bacteria</taxon>
        <taxon>Candidatus Eiseniibacteriota</taxon>
    </lineage>
</organism>
<comment type="caution">
    <text evidence="6">The sequence shown here is derived from an EMBL/GenBank/DDBJ whole genome shotgun (WGS) entry which is preliminary data.</text>
</comment>
<comment type="cofactor">
    <cofactor evidence="1">
        <name>pyridoxal 5'-phosphate</name>
        <dbReference type="ChEBI" id="CHEBI:597326"/>
    </cofactor>
</comment>
<proteinExistence type="predicted"/>
<dbReference type="InterPro" id="IPR000821">
    <property type="entry name" value="Ala_racemase"/>
</dbReference>
<gene>
    <name evidence="6" type="primary">alr</name>
    <name evidence="6" type="ORF">ENO08_03770</name>
</gene>
<feature type="domain" description="Alanine racemase C-terminal" evidence="5">
    <location>
        <begin position="180"/>
        <end position="308"/>
    </location>
</feature>
<name>A0A7V2AUK7_UNCEI</name>
<evidence type="ECO:0000313" key="6">
    <source>
        <dbReference type="EMBL" id="HER43557.1"/>
    </source>
</evidence>
<dbReference type="Gene3D" id="2.40.37.10">
    <property type="entry name" value="Lyase, Ornithine Decarboxylase, Chain A, domain 1"/>
    <property type="match status" value="1"/>
</dbReference>
<dbReference type="GO" id="GO:0030170">
    <property type="term" value="F:pyridoxal phosphate binding"/>
    <property type="evidence" value="ECO:0007669"/>
    <property type="project" value="TreeGrafter"/>
</dbReference>
<dbReference type="PANTHER" id="PTHR30511:SF0">
    <property type="entry name" value="ALANINE RACEMASE, CATABOLIC-RELATED"/>
    <property type="match status" value="1"/>
</dbReference>
<dbReference type="SUPFAM" id="SSF51419">
    <property type="entry name" value="PLP-binding barrel"/>
    <property type="match status" value="1"/>
</dbReference>
<feature type="binding site" evidence="4">
    <location>
        <position position="54"/>
    </location>
    <ligand>
        <name>substrate</name>
    </ligand>
</feature>
<dbReference type="SUPFAM" id="SSF50621">
    <property type="entry name" value="Alanine racemase C-terminal domain-like"/>
    <property type="match status" value="1"/>
</dbReference>
<dbReference type="InterPro" id="IPR011079">
    <property type="entry name" value="Ala_racemase_C"/>
</dbReference>
<dbReference type="AlphaFoldDB" id="A0A7V2AUK7"/>
<evidence type="ECO:0000256" key="2">
    <source>
        <dbReference type="ARBA" id="ARBA00022898"/>
    </source>
</evidence>
<dbReference type="GO" id="GO:0030632">
    <property type="term" value="P:D-alanine biosynthetic process"/>
    <property type="evidence" value="ECO:0007669"/>
    <property type="project" value="TreeGrafter"/>
</dbReference>
<dbReference type="InterPro" id="IPR001608">
    <property type="entry name" value="Ala_racemase_N"/>
</dbReference>
<protein>
    <submittedName>
        <fullName evidence="6">Alanine racemase</fullName>
        <ecNumber evidence="6">5.1.1.1</ecNumber>
    </submittedName>
</protein>
<dbReference type="EC" id="5.1.1.1" evidence="6"/>
<dbReference type="NCBIfam" id="TIGR00492">
    <property type="entry name" value="alr"/>
    <property type="match status" value="1"/>
</dbReference>
<dbReference type="CDD" id="cd00430">
    <property type="entry name" value="PLPDE_III_AR"/>
    <property type="match status" value="1"/>
</dbReference>
<sequence>IMGDIVRDAIGWAIEKGVSFSIFNVDWLRKTLGEARKIGKPARVHLEVETGMHRTGLEGADLDAAIDILEANPDLFVVDGVFTHYAGAECISNFVRVQEQIRRFDEITADLVRRGLKFRMRHSACSAAALRYPETIMDMVRFGIAQYGFWPNKETHMHFMMQGEKNCAPAKKQTNPLRRVMTWKSRIMNIKPVRRGEFVGYGNTYMTGRDQKIAAVPIGYYHGFARQLSNRGYVLVNGRRAQVVGIVNMNMMTVDVTDFPQVAVGDEVVIIGTQKKQQITVGSFSDLTPFLNYEVLARIPEEIPRIVVD</sequence>
<keyword evidence="3 6" id="KW-0413">Isomerase</keyword>
<evidence type="ECO:0000259" key="5">
    <source>
        <dbReference type="SMART" id="SM01005"/>
    </source>
</evidence>
<dbReference type="PRINTS" id="PR00992">
    <property type="entry name" value="ALARACEMASE"/>
</dbReference>
<feature type="binding site" evidence="4">
    <location>
        <position position="249"/>
    </location>
    <ligand>
        <name>substrate</name>
    </ligand>
</feature>
<evidence type="ECO:0000256" key="3">
    <source>
        <dbReference type="ARBA" id="ARBA00023235"/>
    </source>
</evidence>
<reference evidence="6" key="1">
    <citation type="journal article" date="2020" name="mSystems">
        <title>Genome- and Community-Level Interaction Insights into Carbon Utilization and Element Cycling Functions of Hydrothermarchaeota in Hydrothermal Sediment.</title>
        <authorList>
            <person name="Zhou Z."/>
            <person name="Liu Y."/>
            <person name="Xu W."/>
            <person name="Pan J."/>
            <person name="Luo Z.H."/>
            <person name="Li M."/>
        </authorList>
    </citation>
    <scope>NUCLEOTIDE SEQUENCE [LARGE SCALE GENOMIC DNA]</scope>
    <source>
        <strain evidence="6">SpSt-1233</strain>
    </source>
</reference>
<dbReference type="GO" id="GO:0005829">
    <property type="term" value="C:cytosol"/>
    <property type="evidence" value="ECO:0007669"/>
    <property type="project" value="TreeGrafter"/>
</dbReference>